<sequence length="47" mass="4724">MAASTATTAQAAAHPGRPATEKATVPAAAQTIPHNASPRRIFSGLRA</sequence>
<accession>A0A8A1UIZ3</accession>
<dbReference type="EMBL" id="CP048261">
    <property type="protein sequence ID" value="QST80430.1"/>
    <property type="molecule type" value="Genomic_DNA"/>
</dbReference>
<reference evidence="2" key="1">
    <citation type="submission" date="2012-12" db="EMBL/GenBank/DDBJ databases">
        <authorList>
            <person name="Pethick F.E."/>
            <person name="MacFadyen A.C."/>
            <person name="Tang Z."/>
            <person name="Sangal V."/>
            <person name="Tze-Tze L."/>
            <person name="Chu J."/>
            <person name="Guo M."/>
            <person name="Kirby R."/>
            <person name="Hoskisson P.A."/>
            <person name="Herron P.R."/>
            <person name="Hunter I.S."/>
        </authorList>
    </citation>
    <scope>NUCLEOTIDE SEQUENCE</scope>
    <source>
        <strain evidence="2">ATCC 10970</strain>
    </source>
</reference>
<organism evidence="2 3">
    <name type="scientific">Streptomyces rimosus subsp. rimosus (strain ATCC 10970 / DSM 40260 / JCM 4667 / NRRL 2234)</name>
    <dbReference type="NCBI Taxonomy" id="1265868"/>
    <lineage>
        <taxon>Bacteria</taxon>
        <taxon>Bacillati</taxon>
        <taxon>Actinomycetota</taxon>
        <taxon>Actinomycetes</taxon>
        <taxon>Kitasatosporales</taxon>
        <taxon>Streptomycetaceae</taxon>
        <taxon>Streptomyces</taxon>
    </lineage>
</organism>
<feature type="compositionally biased region" description="Low complexity" evidence="1">
    <location>
        <begin position="1"/>
        <end position="13"/>
    </location>
</feature>
<protein>
    <submittedName>
        <fullName evidence="2">Uncharacterized protein</fullName>
    </submittedName>
</protein>
<dbReference type="AlphaFoldDB" id="A0A8A1UIZ3"/>
<dbReference type="Proteomes" id="UP000011074">
    <property type="component" value="Chromosome"/>
</dbReference>
<evidence type="ECO:0000313" key="2">
    <source>
        <dbReference type="EMBL" id="QST80430.1"/>
    </source>
</evidence>
<evidence type="ECO:0000313" key="3">
    <source>
        <dbReference type="Proteomes" id="UP000011074"/>
    </source>
</evidence>
<gene>
    <name evidence="2" type="ORF">SRIM_009810</name>
</gene>
<evidence type="ECO:0000256" key="1">
    <source>
        <dbReference type="SAM" id="MobiDB-lite"/>
    </source>
</evidence>
<proteinExistence type="predicted"/>
<name>A0A8A1UIZ3_STRR1</name>
<reference evidence="2" key="2">
    <citation type="submission" date="2020-01" db="EMBL/GenBank/DDBJ databases">
        <authorList>
            <person name="Algora L."/>
            <person name="Schniete J.K."/>
            <person name="MacFadyen A."/>
            <person name="Hoskisson P.A."/>
            <person name="Hunter I.S."/>
            <person name="Herron P.R."/>
        </authorList>
    </citation>
    <scope>NUCLEOTIDE SEQUENCE</scope>
    <source>
        <strain evidence="2">ATCC 10970</strain>
    </source>
</reference>
<reference evidence="2" key="3">
    <citation type="journal article" date="2021" name="bioRxiv">
        <title>Bilateral symmetry of linear streptomycete chromosomes.</title>
        <authorList>
            <person name="Algora-Gallardo L."/>
            <person name="Schniete J.K."/>
            <person name="Mark D.R."/>
            <person name="Hunter I.S."/>
            <person name="Herron P.R."/>
        </authorList>
    </citation>
    <scope>NUCLEOTIDE SEQUENCE</scope>
    <source>
        <strain evidence="2">ATCC 10970</strain>
    </source>
</reference>
<feature type="region of interest" description="Disordered" evidence="1">
    <location>
        <begin position="1"/>
        <end position="47"/>
    </location>
</feature>